<proteinExistence type="inferred from homology"/>
<evidence type="ECO:0000313" key="3">
    <source>
        <dbReference type="EMBL" id="KKO76059.1"/>
    </source>
</evidence>
<dbReference type="GO" id="GO:0003729">
    <property type="term" value="F:mRNA binding"/>
    <property type="evidence" value="ECO:0007669"/>
    <property type="project" value="InterPro"/>
</dbReference>
<accession>A0A0F9ZF77</accession>
<protein>
    <submittedName>
        <fullName evidence="3">U1 snrnp protein</fullName>
    </submittedName>
</protein>
<dbReference type="GeneID" id="36321225"/>
<dbReference type="Proteomes" id="UP000034350">
    <property type="component" value="Unassembled WGS sequence"/>
</dbReference>
<dbReference type="EMBL" id="JPQZ01000007">
    <property type="protein sequence ID" value="KKO76059.1"/>
    <property type="molecule type" value="Genomic_DNA"/>
</dbReference>
<dbReference type="GO" id="GO:0006376">
    <property type="term" value="P:mRNA splice site recognition"/>
    <property type="evidence" value="ECO:0007669"/>
    <property type="project" value="InterPro"/>
</dbReference>
<dbReference type="VEuPathDB" id="MicrosporidiaDB:NCER_100644"/>
<dbReference type="GO" id="GO:0005685">
    <property type="term" value="C:U1 snRNP"/>
    <property type="evidence" value="ECO:0007669"/>
    <property type="project" value="InterPro"/>
</dbReference>
<keyword evidence="2" id="KW-0175">Coiled coil</keyword>
<evidence type="ECO:0000256" key="2">
    <source>
        <dbReference type="SAM" id="Coils"/>
    </source>
</evidence>
<sequence length="196" mass="23212">MTDRAKKLLDNLLGLNRNIVNNEDYCIYYIAGGCPYEILKNTKISLGSCKYKIHGKIEHPSKVLYEKELFKLISNLLNQISNKPNKEIIINDKNIRKKEHNLEIKLDEIESNTTDENIIQMYEKFRLLENEIKDYENVKQAYFKNNTEGVEKCTTCNIPIIKNFYSEKYIRHLQGRAHNGILRLRKLHDDLKKKFF</sequence>
<dbReference type="VEuPathDB" id="MicrosporidiaDB:G9O61_00g005270"/>
<evidence type="ECO:0000313" key="4">
    <source>
        <dbReference type="Proteomes" id="UP000034350"/>
    </source>
</evidence>
<comment type="caution">
    <text evidence="3">The sequence shown here is derived from an EMBL/GenBank/DDBJ whole genome shotgun (WGS) entry which is preliminary data.</text>
</comment>
<dbReference type="RefSeq" id="XP_024331801.1">
    <property type="nucleotide sequence ID" value="XM_024476273.1"/>
</dbReference>
<dbReference type="InterPro" id="IPR004882">
    <property type="entry name" value="Luc7-rel"/>
</dbReference>
<dbReference type="OMA" id="FCPFKAL"/>
<keyword evidence="4" id="KW-1185">Reference proteome</keyword>
<comment type="similarity">
    <text evidence="1">Belongs to the Luc7 family.</text>
</comment>
<reference evidence="3 4" key="1">
    <citation type="journal article" date="2015" name="Environ. Microbiol.">
        <title>Genome analyses suggest the presence of polyploidy and recent human-driven expansions in eight global populations of the honeybee pathogen Nosema ceranae.</title>
        <authorList>
            <person name="Pelin A."/>
            <person name="Selman M."/>
            <person name="Aris-Brosou S."/>
            <person name="Farinelli L."/>
            <person name="Corradi N."/>
        </authorList>
    </citation>
    <scope>NUCLEOTIDE SEQUENCE [LARGE SCALE GENOMIC DNA]</scope>
    <source>
        <strain evidence="3 4">PA08 1199</strain>
    </source>
</reference>
<dbReference type="Pfam" id="PF03194">
    <property type="entry name" value="LUC7"/>
    <property type="match status" value="1"/>
</dbReference>
<name>A0A0F9ZF77_9MICR</name>
<gene>
    <name evidence="3" type="ORF">AAJ76_700025478</name>
</gene>
<evidence type="ECO:0000256" key="1">
    <source>
        <dbReference type="ARBA" id="ARBA00005655"/>
    </source>
</evidence>
<dbReference type="AlphaFoldDB" id="A0A0F9ZF77"/>
<feature type="coiled-coil region" evidence="2">
    <location>
        <begin position="118"/>
        <end position="145"/>
    </location>
</feature>
<dbReference type="OrthoDB" id="153872at2759"/>
<dbReference type="VEuPathDB" id="MicrosporidiaDB:AAJ76_700025478"/>
<organism evidence="3 4">
    <name type="scientific">Vairimorpha ceranae</name>
    <dbReference type="NCBI Taxonomy" id="40302"/>
    <lineage>
        <taxon>Eukaryota</taxon>
        <taxon>Fungi</taxon>
        <taxon>Fungi incertae sedis</taxon>
        <taxon>Microsporidia</taxon>
        <taxon>Nosematidae</taxon>
        <taxon>Vairimorpha</taxon>
    </lineage>
</organism>